<evidence type="ECO:0000313" key="2">
    <source>
        <dbReference type="Proteomes" id="UP000551709"/>
    </source>
</evidence>
<reference evidence="1" key="2">
    <citation type="submission" date="2022-04" db="EMBL/GenBank/DDBJ databases">
        <authorList>
            <person name="Bromfield E.S.P."/>
            <person name="Cloutier S."/>
        </authorList>
    </citation>
    <scope>NUCLEOTIDE SEQUENCE</scope>
    <source>
        <strain evidence="1">1S5</strain>
    </source>
</reference>
<organism evidence="1 2">
    <name type="scientific">Bradyrhizobium barranii subsp. apii</name>
    <dbReference type="NCBI Taxonomy" id="2819348"/>
    <lineage>
        <taxon>Bacteria</taxon>
        <taxon>Pseudomonadati</taxon>
        <taxon>Pseudomonadota</taxon>
        <taxon>Alphaproteobacteria</taxon>
        <taxon>Hyphomicrobiales</taxon>
        <taxon>Nitrobacteraceae</taxon>
        <taxon>Bradyrhizobium</taxon>
        <taxon>Bradyrhizobium barranii</taxon>
    </lineage>
</organism>
<dbReference type="AlphaFoldDB" id="A0A8T5UYB0"/>
<sequence>MTDIVHRPSWDGLDGYSRTVAAQEAARTGPDPAVFTQLFEPMHPLDGPLKGCVVSVKDLFDVTGYVTRAGGRRRAKNPPAPADANCVAKMRNAGAAFVGHTNMTELAYSGLGLNPHYGTPETPLFAGATAGGSSSGAAVSVARGYADLALATDTGGSARIPAAFCGLVGWKPTATRISRKGALPVSFTLDGVGLIGRSVADVTAGFAVLSPMADIGPEPVRLLLAQGFGLDHLEDGVKIAFDHALQCLRDAKLSLGAMPPKPFETYVRIPVWHFAAVEIRSLQPGDWTEANLIDPRVAERMARADDVSAISYASSLRARADFVEEMTEALGTDVLVLPTAAILPPQISQCATPEAFHRLNALALRNTALANVMDGCAISLPIGGHPGTGFMMIAARGQDERLLRLATQIERILRWNESQQRR</sequence>
<dbReference type="InterPro" id="IPR023631">
    <property type="entry name" value="Amidase_dom"/>
</dbReference>
<dbReference type="PANTHER" id="PTHR11895">
    <property type="entry name" value="TRANSAMIDASE"/>
    <property type="match status" value="1"/>
</dbReference>
<reference evidence="1" key="1">
    <citation type="journal article" date="2017" name="Syst. Appl. Microbiol.">
        <title>Soybeans inoculated with root zone soils of Canadian native legumes harbour diverse and novel Bradyrhizobium spp. that possess agricultural potential.</title>
        <authorList>
            <person name="Bromfield E.S.P."/>
            <person name="Cloutier S."/>
            <person name="Tambong J.T."/>
            <person name="Tran Thi T.V."/>
        </authorList>
    </citation>
    <scope>NUCLEOTIDE SEQUENCE</scope>
    <source>
        <strain evidence="1">1S5</strain>
    </source>
</reference>
<dbReference type="SUPFAM" id="SSF75304">
    <property type="entry name" value="Amidase signature (AS) enzymes"/>
    <property type="match status" value="1"/>
</dbReference>
<dbReference type="Gene3D" id="3.90.1300.10">
    <property type="entry name" value="Amidase signature (AS) domain"/>
    <property type="match status" value="1"/>
</dbReference>
<dbReference type="InterPro" id="IPR036928">
    <property type="entry name" value="AS_sf"/>
</dbReference>
<proteinExistence type="predicted"/>
<dbReference type="Pfam" id="PF01425">
    <property type="entry name" value="Amidase"/>
    <property type="match status" value="1"/>
</dbReference>
<dbReference type="InterPro" id="IPR000120">
    <property type="entry name" value="Amidase"/>
</dbReference>
<name>A0A8T5UYB0_9BRAD</name>
<gene>
    <name evidence="1" type="ORF">HAP41_0000043255</name>
</gene>
<accession>A0A8T5UYB0</accession>
<protein>
    <submittedName>
        <fullName evidence="1">Amidase family protein</fullName>
    </submittedName>
</protein>
<evidence type="ECO:0000313" key="1">
    <source>
        <dbReference type="EMBL" id="UPT86964.1"/>
    </source>
</evidence>
<dbReference type="Proteomes" id="UP000551709">
    <property type="component" value="Chromosome"/>
</dbReference>
<dbReference type="RefSeq" id="WP_166075496.1">
    <property type="nucleotide sequence ID" value="NZ_CP096255.1"/>
</dbReference>
<dbReference type="EMBL" id="CP096255">
    <property type="protein sequence ID" value="UPT86964.1"/>
    <property type="molecule type" value="Genomic_DNA"/>
</dbReference>
<dbReference type="GO" id="GO:0003824">
    <property type="term" value="F:catalytic activity"/>
    <property type="evidence" value="ECO:0007669"/>
    <property type="project" value="InterPro"/>
</dbReference>
<dbReference type="PANTHER" id="PTHR11895:SF176">
    <property type="entry name" value="AMIDASE AMID-RELATED"/>
    <property type="match status" value="1"/>
</dbReference>